<evidence type="ECO:0000313" key="5">
    <source>
        <dbReference type="Proteomes" id="UP001500483"/>
    </source>
</evidence>
<feature type="domain" description="LysM" evidence="3">
    <location>
        <begin position="101"/>
        <end position="148"/>
    </location>
</feature>
<proteinExistence type="predicted"/>
<keyword evidence="5" id="KW-1185">Reference proteome</keyword>
<dbReference type="Proteomes" id="UP001500483">
    <property type="component" value="Unassembled WGS sequence"/>
</dbReference>
<dbReference type="RefSeq" id="WP_344929280.1">
    <property type="nucleotide sequence ID" value="NZ_BAAAYK010000038.1"/>
</dbReference>
<feature type="transmembrane region" description="Helical" evidence="2">
    <location>
        <begin position="64"/>
        <end position="86"/>
    </location>
</feature>
<evidence type="ECO:0000259" key="3">
    <source>
        <dbReference type="Pfam" id="PF01476"/>
    </source>
</evidence>
<evidence type="ECO:0000313" key="4">
    <source>
        <dbReference type="EMBL" id="GAA3361426.1"/>
    </source>
</evidence>
<sequence>MVAMSGAVSRSRSGAATMEPSAAPIGRPRAERGDAVLPVEVAAAPSAPVLVAARARWFRLARECAWLAAVGACAFVGVLLFGLLALDSGARPVPDATAVVRVAEGDTLWSMAARFAPDSDQGAVVGRIVELNRLDPAAPALGGALVVPAQRG</sequence>
<evidence type="ECO:0000256" key="2">
    <source>
        <dbReference type="SAM" id="Phobius"/>
    </source>
</evidence>
<name>A0ABP6RTP4_9PSEU</name>
<accession>A0ABP6RTP4</accession>
<keyword evidence="2" id="KW-1133">Transmembrane helix</keyword>
<dbReference type="InterPro" id="IPR018392">
    <property type="entry name" value="LysM"/>
</dbReference>
<keyword evidence="2" id="KW-0812">Transmembrane</keyword>
<reference evidence="5" key="1">
    <citation type="journal article" date="2019" name="Int. J. Syst. Evol. Microbiol.">
        <title>The Global Catalogue of Microorganisms (GCM) 10K type strain sequencing project: providing services to taxonomists for standard genome sequencing and annotation.</title>
        <authorList>
            <consortium name="The Broad Institute Genomics Platform"/>
            <consortium name="The Broad Institute Genome Sequencing Center for Infectious Disease"/>
            <person name="Wu L."/>
            <person name="Ma J."/>
        </authorList>
    </citation>
    <scope>NUCLEOTIDE SEQUENCE [LARGE SCALE GENOMIC DNA]</scope>
    <source>
        <strain evidence="5">JCM 9687</strain>
    </source>
</reference>
<comment type="caution">
    <text evidence="4">The sequence shown here is derived from an EMBL/GenBank/DDBJ whole genome shotgun (WGS) entry which is preliminary data.</text>
</comment>
<feature type="compositionally biased region" description="Low complexity" evidence="1">
    <location>
        <begin position="1"/>
        <end position="16"/>
    </location>
</feature>
<dbReference type="Pfam" id="PF01476">
    <property type="entry name" value="LysM"/>
    <property type="match status" value="1"/>
</dbReference>
<gene>
    <name evidence="4" type="ORF">GCM10020366_45310</name>
</gene>
<dbReference type="CDD" id="cd00118">
    <property type="entry name" value="LysM"/>
    <property type="match status" value="1"/>
</dbReference>
<evidence type="ECO:0000256" key="1">
    <source>
        <dbReference type="SAM" id="MobiDB-lite"/>
    </source>
</evidence>
<dbReference type="Gene3D" id="3.10.350.10">
    <property type="entry name" value="LysM domain"/>
    <property type="match status" value="1"/>
</dbReference>
<dbReference type="EMBL" id="BAAAYK010000038">
    <property type="protein sequence ID" value="GAA3361426.1"/>
    <property type="molecule type" value="Genomic_DNA"/>
</dbReference>
<dbReference type="InterPro" id="IPR036779">
    <property type="entry name" value="LysM_dom_sf"/>
</dbReference>
<organism evidence="4 5">
    <name type="scientific">Saccharopolyspora gregorii</name>
    <dbReference type="NCBI Taxonomy" id="33914"/>
    <lineage>
        <taxon>Bacteria</taxon>
        <taxon>Bacillati</taxon>
        <taxon>Actinomycetota</taxon>
        <taxon>Actinomycetes</taxon>
        <taxon>Pseudonocardiales</taxon>
        <taxon>Pseudonocardiaceae</taxon>
        <taxon>Saccharopolyspora</taxon>
    </lineage>
</organism>
<protein>
    <recommendedName>
        <fullName evidence="3">LysM domain-containing protein</fullName>
    </recommendedName>
</protein>
<feature type="region of interest" description="Disordered" evidence="1">
    <location>
        <begin position="1"/>
        <end position="29"/>
    </location>
</feature>
<keyword evidence="2" id="KW-0472">Membrane</keyword>